<dbReference type="InterPro" id="IPR052393">
    <property type="entry name" value="Cadmium-induced_rsp"/>
</dbReference>
<dbReference type="InterPro" id="IPR037523">
    <property type="entry name" value="VOC_core"/>
</dbReference>
<organism evidence="3 4">
    <name type="scientific">Hyphococcus lacteus</name>
    <dbReference type="NCBI Taxonomy" id="3143536"/>
    <lineage>
        <taxon>Bacteria</taxon>
        <taxon>Pseudomonadati</taxon>
        <taxon>Pseudomonadota</taxon>
        <taxon>Alphaproteobacteria</taxon>
        <taxon>Parvularculales</taxon>
        <taxon>Parvularculaceae</taxon>
        <taxon>Hyphococcus</taxon>
    </lineage>
</organism>
<dbReference type="SUPFAM" id="SSF54593">
    <property type="entry name" value="Glyoxalase/Bleomycin resistance protein/Dihydroxybiphenyl dioxygenase"/>
    <property type="match status" value="1"/>
</dbReference>
<dbReference type="Pfam" id="PF00903">
    <property type="entry name" value="Glyoxalase"/>
    <property type="match status" value="1"/>
</dbReference>
<dbReference type="PANTHER" id="PTHR41294">
    <property type="entry name" value="CADMIUM-INDUCED PROTEIN CADI"/>
    <property type="match status" value="1"/>
</dbReference>
<protein>
    <submittedName>
        <fullName evidence="3">ArsI/CadI family heavy metal resistance metalloenzyme</fullName>
    </submittedName>
</protein>
<comment type="caution">
    <text evidence="3">The sequence shown here is derived from an EMBL/GenBank/DDBJ whole genome shotgun (WGS) entry which is preliminary data.</text>
</comment>
<dbReference type="Gene3D" id="3.10.180.10">
    <property type="entry name" value="2,3-Dihydroxybiphenyl 1,2-Dioxygenase, domain 1"/>
    <property type="match status" value="1"/>
</dbReference>
<evidence type="ECO:0000313" key="3">
    <source>
        <dbReference type="EMBL" id="MEX6632941.1"/>
    </source>
</evidence>
<proteinExistence type="predicted"/>
<accession>A0ABV3Z651</accession>
<dbReference type="NCBIfam" id="NF041414">
    <property type="entry name" value="ArsI_CadI_VOC"/>
    <property type="match status" value="1"/>
</dbReference>
<dbReference type="EMBL" id="JBEHZE010000001">
    <property type="protein sequence ID" value="MEX6632941.1"/>
    <property type="molecule type" value="Genomic_DNA"/>
</dbReference>
<dbReference type="InterPro" id="IPR004360">
    <property type="entry name" value="Glyas_Fos-R_dOase_dom"/>
</dbReference>
<evidence type="ECO:0000259" key="2">
    <source>
        <dbReference type="PROSITE" id="PS51819"/>
    </source>
</evidence>
<reference evidence="3 4" key="1">
    <citation type="submission" date="2024-05" db="EMBL/GenBank/DDBJ databases">
        <title>Three bacterial strains, DH-69, EH-24, and ECK-19 isolated from coastal sediments.</title>
        <authorList>
            <person name="Ye Y.-Q."/>
            <person name="Du Z.-J."/>
        </authorList>
    </citation>
    <scope>NUCLEOTIDE SEQUENCE [LARGE SCALE GENOMIC DNA]</scope>
    <source>
        <strain evidence="3 4">ECK-19</strain>
    </source>
</reference>
<dbReference type="PROSITE" id="PS51819">
    <property type="entry name" value="VOC"/>
    <property type="match status" value="1"/>
</dbReference>
<keyword evidence="4" id="KW-1185">Reference proteome</keyword>
<dbReference type="Proteomes" id="UP001560685">
    <property type="component" value="Unassembled WGS sequence"/>
</dbReference>
<dbReference type="InterPro" id="IPR029068">
    <property type="entry name" value="Glyas_Bleomycin-R_OHBP_Dase"/>
</dbReference>
<evidence type="ECO:0000313" key="4">
    <source>
        <dbReference type="Proteomes" id="UP001560685"/>
    </source>
</evidence>
<gene>
    <name evidence="3" type="ORF">ABFZ84_05205</name>
</gene>
<feature type="domain" description="VOC" evidence="2">
    <location>
        <begin position="2"/>
        <end position="116"/>
    </location>
</feature>
<dbReference type="RefSeq" id="WP_369312876.1">
    <property type="nucleotide sequence ID" value="NZ_JBEHZE010000001.1"/>
</dbReference>
<dbReference type="PANTHER" id="PTHR41294:SF1">
    <property type="entry name" value="CADMIUM-INDUCED PROTEIN CADI"/>
    <property type="match status" value="1"/>
</dbReference>
<feature type="compositionally biased region" description="Low complexity" evidence="1">
    <location>
        <begin position="138"/>
        <end position="155"/>
    </location>
</feature>
<dbReference type="InterPro" id="IPR049789">
    <property type="entry name" value="ArsI/CadI-like"/>
</dbReference>
<name>A0ABV3Z651_9PROT</name>
<evidence type="ECO:0000256" key="1">
    <source>
        <dbReference type="SAM" id="MobiDB-lite"/>
    </source>
</evidence>
<sequence>MKRLHIHLKVEDLEQSIMYYNALFGTEPARREADYAKWMLDEPSANIAISSRSEKTGVDHVGISLDNQEQLESTANRLRAIEAPLSAENDTTCCYANSDKYWSHDPQGAIWELFHTFGSSDVFGKDPELVADENANQASAPCCAPQTTTPTQSSP</sequence>
<feature type="region of interest" description="Disordered" evidence="1">
    <location>
        <begin position="134"/>
        <end position="155"/>
    </location>
</feature>